<protein>
    <submittedName>
        <fullName evidence="3">Uncharacterized protein</fullName>
    </submittedName>
</protein>
<keyword evidence="4" id="KW-1185">Reference proteome</keyword>
<feature type="signal peptide" evidence="2">
    <location>
        <begin position="1"/>
        <end position="20"/>
    </location>
</feature>
<dbReference type="EMBL" id="DS268463">
    <property type="protein sequence ID" value="EFP06517.1"/>
    <property type="molecule type" value="Genomic_DNA"/>
</dbReference>
<feature type="compositionally biased region" description="Polar residues" evidence="1">
    <location>
        <begin position="234"/>
        <end position="245"/>
    </location>
</feature>
<feature type="compositionally biased region" description="Basic and acidic residues" evidence="1">
    <location>
        <begin position="180"/>
        <end position="189"/>
    </location>
</feature>
<feature type="region of interest" description="Disordered" evidence="1">
    <location>
        <begin position="172"/>
        <end position="206"/>
    </location>
</feature>
<feature type="compositionally biased region" description="Low complexity" evidence="1">
    <location>
        <begin position="191"/>
        <end position="206"/>
    </location>
</feature>
<organism evidence="4">
    <name type="scientific">Caenorhabditis remanei</name>
    <name type="common">Caenorhabditis vulgaris</name>
    <dbReference type="NCBI Taxonomy" id="31234"/>
    <lineage>
        <taxon>Eukaryota</taxon>
        <taxon>Metazoa</taxon>
        <taxon>Ecdysozoa</taxon>
        <taxon>Nematoda</taxon>
        <taxon>Chromadorea</taxon>
        <taxon>Rhabditida</taxon>
        <taxon>Rhabditina</taxon>
        <taxon>Rhabditomorpha</taxon>
        <taxon>Rhabditoidea</taxon>
        <taxon>Rhabditidae</taxon>
        <taxon>Peloderinae</taxon>
        <taxon>Caenorhabditis</taxon>
    </lineage>
</organism>
<name>E3MPD8_CAERE</name>
<evidence type="ECO:0000256" key="1">
    <source>
        <dbReference type="SAM" id="MobiDB-lite"/>
    </source>
</evidence>
<feature type="chain" id="PRO_5003177401" evidence="2">
    <location>
        <begin position="21"/>
        <end position="402"/>
    </location>
</feature>
<evidence type="ECO:0000313" key="3">
    <source>
        <dbReference type="EMBL" id="EFP06517.1"/>
    </source>
</evidence>
<accession>E3MPD8</accession>
<dbReference type="Proteomes" id="UP000008281">
    <property type="component" value="Unassembled WGS sequence"/>
</dbReference>
<keyword evidence="2" id="KW-0732">Signal</keyword>
<evidence type="ECO:0000313" key="4">
    <source>
        <dbReference type="Proteomes" id="UP000008281"/>
    </source>
</evidence>
<dbReference type="AlphaFoldDB" id="E3MPD8"/>
<evidence type="ECO:0000256" key="2">
    <source>
        <dbReference type="SAM" id="SignalP"/>
    </source>
</evidence>
<gene>
    <name evidence="3" type="ORF">CRE_08371</name>
</gene>
<dbReference type="InParanoid" id="E3MPD8"/>
<feature type="region of interest" description="Disordered" evidence="1">
    <location>
        <begin position="234"/>
        <end position="259"/>
    </location>
</feature>
<sequence>MRILAKLIFVLISITIRIHAERRVPRFATNGYIEFWGKYTCSACDVWCLSVSYMERDSLKDDTVFDMPNICGKRNQVLEHYKKLDYFWSELGLADEYAPGLDILHNCSTDGMTLEIEHNFRRQRASKECGSYEYSFHLNDDGYDSSTNFSAYFELPRYEFFKYPWGEKPSEFPTEGCSGEQEKEIEKKKTTVSTEPVTTTVPTTTTSTTTTMPIFQYLRENCSEADLASYQKSAANFSSSDNSGQPEPPRSIHHTFNHHPKNFKNSSSSYKSNLTIHIRVDNITVERDAAKVLNSISPKINYEEYPVKSITTFDGEYDHYDIFINCGIHIICNRSPQFCRIGAGIHAYMPIGKHYSMKLTLQDPEILSLIPNSVKGSISVDGNYLKVKNKKFRIVMTLGSSK</sequence>
<reference evidence="3" key="1">
    <citation type="submission" date="2007-07" db="EMBL/GenBank/DDBJ databases">
        <title>PCAP assembly of the Caenorhabditis remanei genome.</title>
        <authorList>
            <consortium name="The Caenorhabditis remanei Sequencing Consortium"/>
            <person name="Wilson R.K."/>
        </authorList>
    </citation>
    <scope>NUCLEOTIDE SEQUENCE [LARGE SCALE GENOMIC DNA]</scope>
    <source>
        <strain evidence="3">PB4641</strain>
    </source>
</reference>
<dbReference type="HOGENOM" id="CLU_685587_0_0_1"/>
<proteinExistence type="predicted"/>